<dbReference type="RefSeq" id="WP_200824815.1">
    <property type="nucleotide sequence ID" value="NZ_FNVT01000025.1"/>
</dbReference>
<dbReference type="EMBL" id="FNVT01000025">
    <property type="protein sequence ID" value="SEH02238.1"/>
    <property type="molecule type" value="Genomic_DNA"/>
</dbReference>
<dbReference type="SUPFAM" id="SSF56219">
    <property type="entry name" value="DNase I-like"/>
    <property type="match status" value="1"/>
</dbReference>
<evidence type="ECO:0000313" key="2">
    <source>
        <dbReference type="Proteomes" id="UP000236732"/>
    </source>
</evidence>
<dbReference type="AlphaFoldDB" id="A0A1H6EWK8"/>
<evidence type="ECO:0000313" key="1">
    <source>
        <dbReference type="EMBL" id="SEH02238.1"/>
    </source>
</evidence>
<evidence type="ECO:0008006" key="3">
    <source>
        <dbReference type="Google" id="ProtNLM"/>
    </source>
</evidence>
<accession>A0A1H6EWK8</accession>
<dbReference type="PANTHER" id="PTHR42834">
    <property type="entry name" value="ENDONUCLEASE/EXONUCLEASE/PHOSPHATASE FAMILY PROTEIN (AFU_ORTHOLOGUE AFUA_3G09210)"/>
    <property type="match status" value="1"/>
</dbReference>
<protein>
    <recommendedName>
        <fullName evidence="3">Endonuclease/Exonuclease/phosphatase family protein</fullName>
    </recommendedName>
</protein>
<sequence length="87" mass="9890">MTKRFVPERQRYGYLFDGLAGELDHALAGGHLRTWVTGATIWHINSDERRILDYHTEFNPPGLYRPDACRSSDHDPLVVGLNVPSGR</sequence>
<keyword evidence="2" id="KW-1185">Reference proteome</keyword>
<dbReference type="PANTHER" id="PTHR42834:SF1">
    <property type="entry name" value="ENDONUCLEASE_EXONUCLEASE_PHOSPHATASE FAMILY PROTEIN (AFU_ORTHOLOGUE AFUA_3G09210)"/>
    <property type="match status" value="1"/>
</dbReference>
<dbReference type="Proteomes" id="UP000236732">
    <property type="component" value="Unassembled WGS sequence"/>
</dbReference>
<reference evidence="1 2" key="1">
    <citation type="submission" date="2016-10" db="EMBL/GenBank/DDBJ databases">
        <authorList>
            <person name="de Groot N.N."/>
        </authorList>
    </citation>
    <scope>NUCLEOTIDE SEQUENCE [LARGE SCALE GENOMIC DNA]</scope>
    <source>
        <strain evidence="1 2">CGMCC 4.7037</strain>
    </source>
</reference>
<gene>
    <name evidence="1" type="ORF">SAMN05444920_12525</name>
</gene>
<organism evidence="1 2">
    <name type="scientific">Nonomuraea solani</name>
    <dbReference type="NCBI Taxonomy" id="1144553"/>
    <lineage>
        <taxon>Bacteria</taxon>
        <taxon>Bacillati</taxon>
        <taxon>Actinomycetota</taxon>
        <taxon>Actinomycetes</taxon>
        <taxon>Streptosporangiales</taxon>
        <taxon>Streptosporangiaceae</taxon>
        <taxon>Nonomuraea</taxon>
    </lineage>
</organism>
<proteinExistence type="predicted"/>
<name>A0A1H6EWK8_9ACTN</name>
<dbReference type="InterPro" id="IPR036691">
    <property type="entry name" value="Endo/exonu/phosph_ase_sf"/>
</dbReference>